<evidence type="ECO:0000259" key="5">
    <source>
        <dbReference type="PROSITE" id="PS50850"/>
    </source>
</evidence>
<gene>
    <name evidence="6" type="ORF">SAMN06265373_102352</name>
</gene>
<feature type="transmembrane region" description="Helical" evidence="4">
    <location>
        <begin position="109"/>
        <end position="131"/>
    </location>
</feature>
<dbReference type="InterPro" id="IPR020846">
    <property type="entry name" value="MFS_dom"/>
</dbReference>
<evidence type="ECO:0000256" key="4">
    <source>
        <dbReference type="SAM" id="Phobius"/>
    </source>
</evidence>
<feature type="transmembrane region" description="Helical" evidence="4">
    <location>
        <begin position="286"/>
        <end position="305"/>
    </location>
</feature>
<feature type="transmembrane region" description="Helical" evidence="4">
    <location>
        <begin position="174"/>
        <end position="194"/>
    </location>
</feature>
<dbReference type="Gene3D" id="1.20.1250.20">
    <property type="entry name" value="MFS general substrate transporter like domains"/>
    <property type="match status" value="1"/>
</dbReference>
<dbReference type="Pfam" id="PF07690">
    <property type="entry name" value="MFS_1"/>
    <property type="match status" value="1"/>
</dbReference>
<feature type="transmembrane region" description="Helical" evidence="4">
    <location>
        <begin position="46"/>
        <end position="71"/>
    </location>
</feature>
<evidence type="ECO:0000256" key="3">
    <source>
        <dbReference type="ARBA" id="ARBA00023136"/>
    </source>
</evidence>
<comment type="caution">
    <text evidence="6">The sequence shown here is derived from an EMBL/GenBank/DDBJ whole genome shotgun (WGS) entry which is preliminary data.</text>
</comment>
<feature type="transmembrane region" description="Helical" evidence="4">
    <location>
        <begin position="143"/>
        <end position="162"/>
    </location>
</feature>
<dbReference type="InterPro" id="IPR011701">
    <property type="entry name" value="MFS"/>
</dbReference>
<feature type="transmembrane region" description="Helical" evidence="4">
    <location>
        <begin position="311"/>
        <end position="335"/>
    </location>
</feature>
<dbReference type="RefSeq" id="WP_283425097.1">
    <property type="nucleotide sequence ID" value="NZ_FXTY01000002.1"/>
</dbReference>
<evidence type="ECO:0000313" key="7">
    <source>
        <dbReference type="Proteomes" id="UP001157961"/>
    </source>
</evidence>
<feature type="transmembrane region" description="Helical" evidence="4">
    <location>
        <begin position="83"/>
        <end position="103"/>
    </location>
</feature>
<reference evidence="6 7" key="1">
    <citation type="submission" date="2017-05" db="EMBL/GenBank/DDBJ databases">
        <authorList>
            <person name="Varghese N."/>
            <person name="Submissions S."/>
        </authorList>
    </citation>
    <scope>NUCLEOTIDE SEQUENCE [LARGE SCALE GENOMIC DNA]</scope>
    <source>
        <strain evidence="6 7">DSM 29734</strain>
    </source>
</reference>
<organism evidence="6 7">
    <name type="scientific">Shimia sagamensis</name>
    <dbReference type="NCBI Taxonomy" id="1566352"/>
    <lineage>
        <taxon>Bacteria</taxon>
        <taxon>Pseudomonadati</taxon>
        <taxon>Pseudomonadota</taxon>
        <taxon>Alphaproteobacteria</taxon>
        <taxon>Rhodobacterales</taxon>
        <taxon>Roseobacteraceae</taxon>
    </lineage>
</organism>
<evidence type="ECO:0000256" key="2">
    <source>
        <dbReference type="ARBA" id="ARBA00022989"/>
    </source>
</evidence>
<protein>
    <submittedName>
        <fullName evidence="6">Predicted arabinose efflux permease, MFS family</fullName>
    </submittedName>
</protein>
<dbReference type="EMBL" id="FXTY01000002">
    <property type="protein sequence ID" value="SMP12466.1"/>
    <property type="molecule type" value="Genomic_DNA"/>
</dbReference>
<sequence>MTETVTLPADDSRAKRNVLILVMAQAFLGSQMPLIFTIGGLAGQSLASNVCFATLPISLIVLGSMLSATPLSAIMQKYGRRTGFVVGTVGGALGGAVGAYGLYLSSFPIFLFGSLLTGVYMSAQGFFRFAAADTASEAFRPKAISYVMAGGLLSAIIGPQLVKVTSDSMVVPFLGAYIAVIAINVIGSLLFLFIDIPKPPVPSADAPKGRTRWELITSPRIAVSVICAMVAYALMNLVMTSTPLAVVGCGFEQNDAADVVTAHVLAMFVPSFFTGHLIAKFGVEKILATGILILGLAGGVALQGVELENFFIALILLGLGWNFGFIGATTMLAGAHTVEERGRMQGMNDVIVFGGVTVASLASGGLMNCSGGDAVTGWTSVNLAMAPFLMLAGGALIWLMFRPKEEMA</sequence>
<keyword evidence="1 4" id="KW-0812">Transmembrane</keyword>
<feature type="transmembrane region" description="Helical" evidence="4">
    <location>
        <begin position="259"/>
        <end position="279"/>
    </location>
</feature>
<evidence type="ECO:0000313" key="6">
    <source>
        <dbReference type="EMBL" id="SMP12466.1"/>
    </source>
</evidence>
<dbReference type="Proteomes" id="UP001157961">
    <property type="component" value="Unassembled WGS sequence"/>
</dbReference>
<dbReference type="PANTHER" id="PTHR23534:SF1">
    <property type="entry name" value="MAJOR FACILITATOR SUPERFAMILY PROTEIN"/>
    <property type="match status" value="1"/>
</dbReference>
<feature type="domain" description="Major facilitator superfamily (MFS) profile" evidence="5">
    <location>
        <begin position="168"/>
        <end position="408"/>
    </location>
</feature>
<feature type="transmembrane region" description="Helical" evidence="4">
    <location>
        <begin position="18"/>
        <end position="40"/>
    </location>
</feature>
<keyword evidence="2 4" id="KW-1133">Transmembrane helix</keyword>
<dbReference type="PANTHER" id="PTHR23534">
    <property type="entry name" value="MFS PERMEASE"/>
    <property type="match status" value="1"/>
</dbReference>
<feature type="transmembrane region" description="Helical" evidence="4">
    <location>
        <begin position="215"/>
        <end position="239"/>
    </location>
</feature>
<accession>A0ABY1NLC2</accession>
<dbReference type="SUPFAM" id="SSF103473">
    <property type="entry name" value="MFS general substrate transporter"/>
    <property type="match status" value="1"/>
</dbReference>
<evidence type="ECO:0000256" key="1">
    <source>
        <dbReference type="ARBA" id="ARBA00022692"/>
    </source>
</evidence>
<keyword evidence="7" id="KW-1185">Reference proteome</keyword>
<dbReference type="PROSITE" id="PS50850">
    <property type="entry name" value="MFS"/>
    <property type="match status" value="1"/>
</dbReference>
<feature type="transmembrane region" description="Helical" evidence="4">
    <location>
        <begin position="379"/>
        <end position="401"/>
    </location>
</feature>
<proteinExistence type="predicted"/>
<keyword evidence="3 4" id="KW-0472">Membrane</keyword>
<dbReference type="InterPro" id="IPR036259">
    <property type="entry name" value="MFS_trans_sf"/>
</dbReference>
<name>A0ABY1NLC2_9RHOB</name>
<feature type="transmembrane region" description="Helical" evidence="4">
    <location>
        <begin position="347"/>
        <end position="367"/>
    </location>
</feature>